<name>A0AAV7TED3_PLEWA</name>
<protein>
    <submittedName>
        <fullName evidence="2">Uncharacterized protein</fullName>
    </submittedName>
</protein>
<evidence type="ECO:0000313" key="2">
    <source>
        <dbReference type="EMBL" id="KAJ1174934.1"/>
    </source>
</evidence>
<proteinExistence type="predicted"/>
<feature type="region of interest" description="Disordered" evidence="1">
    <location>
        <begin position="63"/>
        <end position="94"/>
    </location>
</feature>
<reference evidence="2" key="1">
    <citation type="journal article" date="2022" name="bioRxiv">
        <title>Sequencing and chromosome-scale assembly of the giantPleurodeles waltlgenome.</title>
        <authorList>
            <person name="Brown T."/>
            <person name="Elewa A."/>
            <person name="Iarovenko S."/>
            <person name="Subramanian E."/>
            <person name="Araus A.J."/>
            <person name="Petzold A."/>
            <person name="Susuki M."/>
            <person name="Suzuki K.-i.T."/>
            <person name="Hayashi T."/>
            <person name="Toyoda A."/>
            <person name="Oliveira C."/>
            <person name="Osipova E."/>
            <person name="Leigh N.D."/>
            <person name="Simon A."/>
            <person name="Yun M.H."/>
        </authorList>
    </citation>
    <scope>NUCLEOTIDE SEQUENCE</scope>
    <source>
        <strain evidence="2">20211129_DDA</strain>
        <tissue evidence="2">Liver</tissue>
    </source>
</reference>
<evidence type="ECO:0000313" key="3">
    <source>
        <dbReference type="Proteomes" id="UP001066276"/>
    </source>
</evidence>
<dbReference type="Proteomes" id="UP001066276">
    <property type="component" value="Chromosome 3_2"/>
</dbReference>
<evidence type="ECO:0000256" key="1">
    <source>
        <dbReference type="SAM" id="MobiDB-lite"/>
    </source>
</evidence>
<sequence>MAGRRGHKGGKKKGTSLLHTGPLAHWSSGPAGWVQSHRLCPSQSATAPPKSTGPALLTVLSRTEVREPPWPPAPGPRSEASGVRPRPESMHDRQRTLSLAATWNPGSMIMDKTERNQIIHSNLSLVSRLMPCNVENNLLRKRTTSRNMTVTIYHVPS</sequence>
<keyword evidence="3" id="KW-1185">Reference proteome</keyword>
<feature type="region of interest" description="Disordered" evidence="1">
    <location>
        <begin position="1"/>
        <end position="23"/>
    </location>
</feature>
<dbReference type="AlphaFoldDB" id="A0AAV7TED3"/>
<feature type="compositionally biased region" description="Basic and acidic residues" evidence="1">
    <location>
        <begin position="85"/>
        <end position="94"/>
    </location>
</feature>
<gene>
    <name evidence="2" type="ORF">NDU88_000225</name>
</gene>
<organism evidence="2 3">
    <name type="scientific">Pleurodeles waltl</name>
    <name type="common">Iberian ribbed newt</name>
    <dbReference type="NCBI Taxonomy" id="8319"/>
    <lineage>
        <taxon>Eukaryota</taxon>
        <taxon>Metazoa</taxon>
        <taxon>Chordata</taxon>
        <taxon>Craniata</taxon>
        <taxon>Vertebrata</taxon>
        <taxon>Euteleostomi</taxon>
        <taxon>Amphibia</taxon>
        <taxon>Batrachia</taxon>
        <taxon>Caudata</taxon>
        <taxon>Salamandroidea</taxon>
        <taxon>Salamandridae</taxon>
        <taxon>Pleurodelinae</taxon>
        <taxon>Pleurodeles</taxon>
    </lineage>
</organism>
<feature type="compositionally biased region" description="Basic residues" evidence="1">
    <location>
        <begin position="1"/>
        <end position="14"/>
    </location>
</feature>
<dbReference type="EMBL" id="JANPWB010000006">
    <property type="protein sequence ID" value="KAJ1174934.1"/>
    <property type="molecule type" value="Genomic_DNA"/>
</dbReference>
<comment type="caution">
    <text evidence="2">The sequence shown here is derived from an EMBL/GenBank/DDBJ whole genome shotgun (WGS) entry which is preliminary data.</text>
</comment>
<accession>A0AAV7TED3</accession>